<comment type="caution">
    <text evidence="1">The sequence shown here is derived from an EMBL/GenBank/DDBJ whole genome shotgun (WGS) entry which is preliminary data.</text>
</comment>
<sequence>MANVLDLPAELRIEIYELVAFSASRVFIKRKVSKTYENQRLGVTSALIATNRAINFELYSVVEEKAFSEPYRIWAHVMRHDFRHVMAFVDSCSASEAAMLNSRSRKGHSKIIITLRNVDSDGDHWKLGKWIAFTTRAGQPPCSGYDYRKWSFQDGCWVGE</sequence>
<organism evidence="1 2">
    <name type="scientific">Vermiconidia calcicola</name>
    <dbReference type="NCBI Taxonomy" id="1690605"/>
    <lineage>
        <taxon>Eukaryota</taxon>
        <taxon>Fungi</taxon>
        <taxon>Dikarya</taxon>
        <taxon>Ascomycota</taxon>
        <taxon>Pezizomycotina</taxon>
        <taxon>Dothideomycetes</taxon>
        <taxon>Dothideomycetidae</taxon>
        <taxon>Mycosphaerellales</taxon>
        <taxon>Extremaceae</taxon>
        <taxon>Vermiconidia</taxon>
    </lineage>
</organism>
<proteinExistence type="predicted"/>
<protein>
    <submittedName>
        <fullName evidence="1">Uncharacterized protein</fullName>
    </submittedName>
</protein>
<evidence type="ECO:0000313" key="2">
    <source>
        <dbReference type="Proteomes" id="UP001281147"/>
    </source>
</evidence>
<dbReference type="Proteomes" id="UP001281147">
    <property type="component" value="Unassembled WGS sequence"/>
</dbReference>
<name>A0ACC3MEZ7_9PEZI</name>
<keyword evidence="2" id="KW-1185">Reference proteome</keyword>
<gene>
    <name evidence="1" type="ORF">LTR37_019543</name>
</gene>
<evidence type="ECO:0000313" key="1">
    <source>
        <dbReference type="EMBL" id="KAK3686706.1"/>
    </source>
</evidence>
<accession>A0ACC3MEZ7</accession>
<reference evidence="1" key="1">
    <citation type="submission" date="2023-07" db="EMBL/GenBank/DDBJ databases">
        <title>Black Yeasts Isolated from many extreme environments.</title>
        <authorList>
            <person name="Coleine C."/>
            <person name="Stajich J.E."/>
            <person name="Selbmann L."/>
        </authorList>
    </citation>
    <scope>NUCLEOTIDE SEQUENCE</scope>
    <source>
        <strain evidence="1">CCFEE 5714</strain>
    </source>
</reference>
<dbReference type="EMBL" id="JAUTXU010000306">
    <property type="protein sequence ID" value="KAK3686706.1"/>
    <property type="molecule type" value="Genomic_DNA"/>
</dbReference>